<organism evidence="2 3">
    <name type="scientific">Ancylomarina euxinus</name>
    <dbReference type="NCBI Taxonomy" id="2283627"/>
    <lineage>
        <taxon>Bacteria</taxon>
        <taxon>Pseudomonadati</taxon>
        <taxon>Bacteroidota</taxon>
        <taxon>Bacteroidia</taxon>
        <taxon>Marinilabiliales</taxon>
        <taxon>Marinifilaceae</taxon>
        <taxon>Ancylomarina</taxon>
    </lineage>
</organism>
<dbReference type="AlphaFoldDB" id="A0A425XWA8"/>
<dbReference type="Pfam" id="PF13443">
    <property type="entry name" value="HTH_26"/>
    <property type="match status" value="1"/>
</dbReference>
<protein>
    <submittedName>
        <fullName evidence="2">XRE family transcriptional regulator</fullName>
    </submittedName>
</protein>
<accession>A0A425XWA8</accession>
<dbReference type="RefSeq" id="WP_125032232.1">
    <property type="nucleotide sequence ID" value="NZ_JAPXVP010000046.1"/>
</dbReference>
<feature type="domain" description="HTH cro/C1-type" evidence="1">
    <location>
        <begin position="8"/>
        <end position="68"/>
    </location>
</feature>
<sequence>MLKYNFERIFRARGIEKPFSFLRKAGFSDYLATKIKQNKVARLNSSSLERICIVLKCSPNDLFEWIPDKQTLVDSDHPLNDLKKSDRDVDLTTMINTIPYGQLEEIENLIKEKINKKAPNKS</sequence>
<proteinExistence type="predicted"/>
<reference evidence="2 3" key="1">
    <citation type="submission" date="2018-07" db="EMBL/GenBank/DDBJ databases">
        <title>Draft genome sequence of Ancylomarina sp. M1P.</title>
        <authorList>
            <person name="Yadav S."/>
            <person name="Villanueva L."/>
            <person name="Damste J.S.S."/>
        </authorList>
    </citation>
    <scope>NUCLEOTIDE SEQUENCE [LARGE SCALE GENOMIC DNA]</scope>
    <source>
        <strain evidence="2 3">M1P</strain>
    </source>
</reference>
<dbReference type="OrthoDB" id="9805309at2"/>
<evidence type="ECO:0000259" key="1">
    <source>
        <dbReference type="Pfam" id="PF13443"/>
    </source>
</evidence>
<keyword evidence="3" id="KW-1185">Reference proteome</keyword>
<dbReference type="InterPro" id="IPR001387">
    <property type="entry name" value="Cro/C1-type_HTH"/>
</dbReference>
<gene>
    <name evidence="2" type="ORF">DWB61_17740</name>
</gene>
<evidence type="ECO:0000313" key="3">
    <source>
        <dbReference type="Proteomes" id="UP000285794"/>
    </source>
</evidence>
<comment type="caution">
    <text evidence="2">The sequence shown here is derived from an EMBL/GenBank/DDBJ whole genome shotgun (WGS) entry which is preliminary data.</text>
</comment>
<evidence type="ECO:0000313" key="2">
    <source>
        <dbReference type="EMBL" id="RRG18921.1"/>
    </source>
</evidence>
<name>A0A425XWA8_9BACT</name>
<dbReference type="EMBL" id="QQWG01000052">
    <property type="protein sequence ID" value="RRG18921.1"/>
    <property type="molecule type" value="Genomic_DNA"/>
</dbReference>
<dbReference type="Proteomes" id="UP000285794">
    <property type="component" value="Unassembled WGS sequence"/>
</dbReference>